<keyword evidence="16" id="KW-1015">Disulfide bond</keyword>
<keyword evidence="11" id="KW-0256">Endoplasmic reticulum</keyword>
<evidence type="ECO:0000256" key="4">
    <source>
        <dbReference type="ARBA" id="ARBA00005093"/>
    </source>
</evidence>
<evidence type="ECO:0000256" key="18">
    <source>
        <dbReference type="ARBA" id="ARBA00042865"/>
    </source>
</evidence>
<evidence type="ECO:0000256" key="3">
    <source>
        <dbReference type="ARBA" id="ARBA00004840"/>
    </source>
</evidence>
<accession>A0ABQ8ITC0</accession>
<dbReference type="PANTHER" id="PTHR46025:SF3">
    <property type="entry name" value="XYLOSYLTRANSFERASE OXT"/>
    <property type="match status" value="1"/>
</dbReference>
<evidence type="ECO:0000256" key="13">
    <source>
        <dbReference type="ARBA" id="ARBA00022989"/>
    </source>
</evidence>
<evidence type="ECO:0000256" key="12">
    <source>
        <dbReference type="ARBA" id="ARBA00022968"/>
    </source>
</evidence>
<dbReference type="Pfam" id="PF02485">
    <property type="entry name" value="Branch"/>
    <property type="match status" value="1"/>
</dbReference>
<evidence type="ECO:0000256" key="16">
    <source>
        <dbReference type="ARBA" id="ARBA00023157"/>
    </source>
</evidence>
<evidence type="ECO:0000256" key="6">
    <source>
        <dbReference type="ARBA" id="ARBA00011972"/>
    </source>
</evidence>
<evidence type="ECO:0000256" key="1">
    <source>
        <dbReference type="ARBA" id="ARBA00004323"/>
    </source>
</evidence>
<protein>
    <recommendedName>
        <fullName evidence="6">protein xylosyltransferase</fullName>
        <ecNumber evidence="6">2.4.2.26</ecNumber>
    </recommendedName>
    <alternativeName>
        <fullName evidence="18">Peptide O-xylosyltransferase</fullName>
    </alternativeName>
</protein>
<comment type="catalytic activity">
    <reaction evidence="19">
        <text>UDP-alpha-D-xylose + L-seryl-[protein] = 3-O-(beta-D-xylosyl)-L-seryl-[protein] + UDP + H(+)</text>
        <dbReference type="Rhea" id="RHEA:50192"/>
        <dbReference type="Rhea" id="RHEA-COMP:9863"/>
        <dbReference type="Rhea" id="RHEA-COMP:12567"/>
        <dbReference type="ChEBI" id="CHEBI:15378"/>
        <dbReference type="ChEBI" id="CHEBI:29999"/>
        <dbReference type="ChEBI" id="CHEBI:57632"/>
        <dbReference type="ChEBI" id="CHEBI:58223"/>
        <dbReference type="ChEBI" id="CHEBI:132085"/>
        <dbReference type="EC" id="2.4.2.26"/>
    </reaction>
</comment>
<evidence type="ECO:0000256" key="2">
    <source>
        <dbReference type="ARBA" id="ARBA00004648"/>
    </source>
</evidence>
<keyword evidence="9 20" id="KW-0812">Transmembrane</keyword>
<evidence type="ECO:0000256" key="5">
    <source>
        <dbReference type="ARBA" id="ARBA00010195"/>
    </source>
</evidence>
<keyword evidence="17" id="KW-0325">Glycoprotein</keyword>
<dbReference type="Pfam" id="PF12529">
    <property type="entry name" value="Xylo_C"/>
    <property type="match status" value="1"/>
</dbReference>
<evidence type="ECO:0000256" key="10">
    <source>
        <dbReference type="ARBA" id="ARBA00022723"/>
    </source>
</evidence>
<evidence type="ECO:0000256" key="17">
    <source>
        <dbReference type="ARBA" id="ARBA00023180"/>
    </source>
</evidence>
<evidence type="ECO:0000256" key="14">
    <source>
        <dbReference type="ARBA" id="ARBA00023034"/>
    </source>
</evidence>
<dbReference type="InterPro" id="IPR024448">
    <property type="entry name" value="XylT_C"/>
</dbReference>
<comment type="subcellular location">
    <subcellularLocation>
        <location evidence="2">Endoplasmic reticulum membrane</location>
        <topology evidence="2">Single-pass type II membrane protein</topology>
    </subcellularLocation>
    <subcellularLocation>
        <location evidence="1">Golgi apparatus membrane</location>
        <topology evidence="1">Single-pass type II membrane protein</topology>
    </subcellularLocation>
</comment>
<keyword evidence="7" id="KW-0328">Glycosyltransferase</keyword>
<evidence type="ECO:0000313" key="22">
    <source>
        <dbReference type="EMBL" id="KAH9413571.1"/>
    </source>
</evidence>
<reference evidence="22 23" key="2">
    <citation type="journal article" date="2022" name="Mol. Biol. Evol.">
        <title>Comparative Genomics Reveals Insights into the Divergent Evolution of Astigmatic Mites and Household Pest Adaptations.</title>
        <authorList>
            <person name="Xiong Q."/>
            <person name="Wan A.T."/>
            <person name="Liu X."/>
            <person name="Fung C.S."/>
            <person name="Xiao X."/>
            <person name="Malainual N."/>
            <person name="Hou J."/>
            <person name="Wang L."/>
            <person name="Wang M."/>
            <person name="Yang K.Y."/>
            <person name="Cui Y."/>
            <person name="Leung E.L."/>
            <person name="Nong W."/>
            <person name="Shin S.K."/>
            <person name="Au S.W."/>
            <person name="Jeong K.Y."/>
            <person name="Chew F.T."/>
            <person name="Hui J.H."/>
            <person name="Leung T.F."/>
            <person name="Tungtrongchitr A."/>
            <person name="Zhong N."/>
            <person name="Liu Z."/>
            <person name="Tsui S.K."/>
        </authorList>
    </citation>
    <scope>NUCLEOTIDE SEQUENCE [LARGE SCALE GENOMIC DNA]</scope>
    <source>
        <strain evidence="22">Derp</strain>
    </source>
</reference>
<keyword evidence="14" id="KW-0333">Golgi apparatus</keyword>
<sequence length="844" mass="100194">MFRRLTFRQIFIIIICIVFLQSLLILLSTFLFNYNPSVLDHHSIINKDHNECVIDDKQAISALNRIQTLNCRRKLIDTFCNIKFQSLWPSRLQNECPENYDGNKLLTCLEFRSEFLDHFVDKKSNKILRIDPEQQFNHNDCTDLCMQIDFTFALFISNQYCICTHNYDSIIDRTNSLTNHTECDLQRAIHSKYSSNFLFIISTGVKKIIRKLPPLITTDNYGQNFTRPKIVFLLLLSGRSTLQVNRLMLNIFNYHHYYLIHVDAHDNYLFAELEYLQRKYPANIRLTQQRFNTIWGGSSLLTAILFCIHEALNKWNDWNFILNLSESSFPIKKIEQLEHYLAKNNERNFIKSHGKNTFDFIQTQALNKVFIQCERRMWRLTDRSLIKGIVWDGGSDWMILSRSFSNYVTEKLNDESSLVYGLRNYFEYSLLPAESFFHIVLRNTAYCTTIIANNLLATNWNRKRGCKCQQKKIVDWCGCSPNVFRLYGSTNSRGDISRLMATETRPLFFGRKFSPLIDKQIIDFVELRFLGQNNNLDKNHGFYLENIYHSRFDSLNQLPLFRRKFFTFFALQLLTSLCSDTYSNQTEIEIIETNLLFHNSNDFYGTVIRFQESIHRFQIDILLRTFSNQTILFDSSSGPKLKSIKICNSFDEKDEYFHNFDCLLDQTNRLEIWHEWQTFFGVYHICFVFIDPFNRIANKNQIILNNTKIIDNERIGLLYRHDYPLMNGLWKLIILDESTDTILGITQFFILSDDDYHINDMIIQSNYSYDQSITSIMIKYPEFFPNNSYHLSTINKIWYINQHCFHLSNNDNQHLCKNFPQIYHHNDCDQIDWNIDKLKALYSF</sequence>
<evidence type="ECO:0000256" key="20">
    <source>
        <dbReference type="SAM" id="Phobius"/>
    </source>
</evidence>
<evidence type="ECO:0000256" key="9">
    <source>
        <dbReference type="ARBA" id="ARBA00022692"/>
    </source>
</evidence>
<feature type="transmembrane region" description="Helical" evidence="20">
    <location>
        <begin position="12"/>
        <end position="34"/>
    </location>
</feature>
<keyword evidence="13 20" id="KW-1133">Transmembrane helix</keyword>
<gene>
    <name evidence="22" type="primary">XYLT2</name>
    <name evidence="22" type="ORF">DERP_009272</name>
</gene>
<name>A0ABQ8ITC0_DERPT</name>
<keyword evidence="8" id="KW-0808">Transferase</keyword>
<keyword evidence="10" id="KW-0479">Metal-binding</keyword>
<proteinExistence type="inferred from homology"/>
<dbReference type="EC" id="2.4.2.26" evidence="6"/>
<comment type="caution">
    <text evidence="22">The sequence shown here is derived from an EMBL/GenBank/DDBJ whole genome shotgun (WGS) entry which is preliminary data.</text>
</comment>
<evidence type="ECO:0000256" key="15">
    <source>
        <dbReference type="ARBA" id="ARBA00023136"/>
    </source>
</evidence>
<reference evidence="22 23" key="1">
    <citation type="journal article" date="2018" name="J. Allergy Clin. Immunol.">
        <title>High-quality assembly of Dermatophagoides pteronyssinus genome and transcriptome reveals a wide range of novel allergens.</title>
        <authorList>
            <person name="Liu X.Y."/>
            <person name="Yang K.Y."/>
            <person name="Wang M.Q."/>
            <person name="Kwok J.S."/>
            <person name="Zeng X."/>
            <person name="Yang Z."/>
            <person name="Xiao X.J."/>
            <person name="Lau C.P."/>
            <person name="Li Y."/>
            <person name="Huang Z.M."/>
            <person name="Ba J.G."/>
            <person name="Yim A.K."/>
            <person name="Ouyang C.Y."/>
            <person name="Ngai S.M."/>
            <person name="Chan T.F."/>
            <person name="Leung E.L."/>
            <person name="Liu L."/>
            <person name="Liu Z.G."/>
            <person name="Tsui S.K."/>
        </authorList>
    </citation>
    <scope>NUCLEOTIDE SEQUENCE [LARGE SCALE GENOMIC DNA]</scope>
    <source>
        <strain evidence="22">Derp</strain>
    </source>
</reference>
<keyword evidence="15 20" id="KW-0472">Membrane</keyword>
<evidence type="ECO:0000259" key="21">
    <source>
        <dbReference type="Pfam" id="PF12529"/>
    </source>
</evidence>
<evidence type="ECO:0000313" key="23">
    <source>
        <dbReference type="Proteomes" id="UP000887458"/>
    </source>
</evidence>
<dbReference type="EMBL" id="NJHN03000120">
    <property type="protein sequence ID" value="KAH9413571.1"/>
    <property type="molecule type" value="Genomic_DNA"/>
</dbReference>
<dbReference type="PANTHER" id="PTHR46025">
    <property type="entry name" value="XYLOSYLTRANSFERASE OXT"/>
    <property type="match status" value="1"/>
</dbReference>
<dbReference type="InterPro" id="IPR003406">
    <property type="entry name" value="Glyco_trans_14"/>
</dbReference>
<feature type="domain" description="Xylosyltransferase C-terminal" evidence="21">
    <location>
        <begin position="535"/>
        <end position="697"/>
    </location>
</feature>
<organism evidence="22 23">
    <name type="scientific">Dermatophagoides pteronyssinus</name>
    <name type="common">European house dust mite</name>
    <dbReference type="NCBI Taxonomy" id="6956"/>
    <lineage>
        <taxon>Eukaryota</taxon>
        <taxon>Metazoa</taxon>
        <taxon>Ecdysozoa</taxon>
        <taxon>Arthropoda</taxon>
        <taxon>Chelicerata</taxon>
        <taxon>Arachnida</taxon>
        <taxon>Acari</taxon>
        <taxon>Acariformes</taxon>
        <taxon>Sarcoptiformes</taxon>
        <taxon>Astigmata</taxon>
        <taxon>Psoroptidia</taxon>
        <taxon>Analgoidea</taxon>
        <taxon>Pyroglyphidae</taxon>
        <taxon>Dermatophagoidinae</taxon>
        <taxon>Dermatophagoides</taxon>
    </lineage>
</organism>
<dbReference type="Proteomes" id="UP000887458">
    <property type="component" value="Unassembled WGS sequence"/>
</dbReference>
<evidence type="ECO:0000256" key="7">
    <source>
        <dbReference type="ARBA" id="ARBA00022676"/>
    </source>
</evidence>
<evidence type="ECO:0000256" key="11">
    <source>
        <dbReference type="ARBA" id="ARBA00022824"/>
    </source>
</evidence>
<dbReference type="InterPro" id="IPR043538">
    <property type="entry name" value="XYLT"/>
</dbReference>
<comment type="similarity">
    <text evidence="5">Belongs to the glycosyltransferase 14 family. XylT subfamily.</text>
</comment>
<keyword evidence="12" id="KW-0735">Signal-anchor</keyword>
<evidence type="ECO:0000256" key="8">
    <source>
        <dbReference type="ARBA" id="ARBA00022679"/>
    </source>
</evidence>
<comment type="pathway">
    <text evidence="4">Glycan metabolism; heparan sulfate biosynthesis.</text>
</comment>
<evidence type="ECO:0000256" key="19">
    <source>
        <dbReference type="ARBA" id="ARBA00047847"/>
    </source>
</evidence>
<comment type="pathway">
    <text evidence="3">Glycan metabolism; chondroitin sulfate biosynthesis.</text>
</comment>
<keyword evidence="23" id="KW-1185">Reference proteome</keyword>